<protein>
    <recommendedName>
        <fullName evidence="6">50S ribosomal protein L35</fullName>
    </recommendedName>
</protein>
<dbReference type="InterPro" id="IPR021137">
    <property type="entry name" value="Ribosomal_bL35-like"/>
</dbReference>
<keyword evidence="3" id="KW-0687">Ribonucleoprotein</keyword>
<comment type="caution">
    <text evidence="4">The sequence shown here is derived from an EMBL/GenBank/DDBJ whole genome shotgun (WGS) entry which is preliminary data.</text>
</comment>
<dbReference type="GO" id="GO:0006412">
    <property type="term" value="P:translation"/>
    <property type="evidence" value="ECO:0007669"/>
    <property type="project" value="InterPro"/>
</dbReference>
<name>A0A1F6DX59_9BACT</name>
<dbReference type="GO" id="GO:1990904">
    <property type="term" value="C:ribonucleoprotein complex"/>
    <property type="evidence" value="ECO:0007669"/>
    <property type="project" value="UniProtKB-KW"/>
</dbReference>
<dbReference type="Gene3D" id="4.10.410.60">
    <property type="match status" value="1"/>
</dbReference>
<gene>
    <name evidence="4" type="ORF">A3D71_02080</name>
</gene>
<organism evidence="4 5">
    <name type="scientific">Candidatus Kaiserbacteria bacterium RIFCSPHIGHO2_02_FULL_55_20</name>
    <dbReference type="NCBI Taxonomy" id="1798497"/>
    <lineage>
        <taxon>Bacteria</taxon>
        <taxon>Candidatus Kaiseribacteriota</taxon>
    </lineage>
</organism>
<evidence type="ECO:0000313" key="5">
    <source>
        <dbReference type="Proteomes" id="UP000177652"/>
    </source>
</evidence>
<evidence type="ECO:0000256" key="3">
    <source>
        <dbReference type="ARBA" id="ARBA00023274"/>
    </source>
</evidence>
<dbReference type="STRING" id="1798497.A3D71_02080"/>
<sequence length="62" mass="7137">MKTNKSYTKRLRVTKRGKIVARAPGQNHFNAKEGRSHQMRRNRAVAFHPAMDNTAKSRFLGI</sequence>
<dbReference type="SUPFAM" id="SSF143034">
    <property type="entry name" value="L35p-like"/>
    <property type="match status" value="1"/>
</dbReference>
<dbReference type="GO" id="GO:0005840">
    <property type="term" value="C:ribosome"/>
    <property type="evidence" value="ECO:0007669"/>
    <property type="project" value="UniProtKB-KW"/>
</dbReference>
<dbReference type="GO" id="GO:0003735">
    <property type="term" value="F:structural constituent of ribosome"/>
    <property type="evidence" value="ECO:0007669"/>
    <property type="project" value="InterPro"/>
</dbReference>
<evidence type="ECO:0008006" key="6">
    <source>
        <dbReference type="Google" id="ProtNLM"/>
    </source>
</evidence>
<reference evidence="4 5" key="1">
    <citation type="journal article" date="2016" name="Nat. Commun.">
        <title>Thousands of microbial genomes shed light on interconnected biogeochemical processes in an aquifer system.</title>
        <authorList>
            <person name="Anantharaman K."/>
            <person name="Brown C.T."/>
            <person name="Hug L.A."/>
            <person name="Sharon I."/>
            <person name="Castelle C.J."/>
            <person name="Probst A.J."/>
            <person name="Thomas B.C."/>
            <person name="Singh A."/>
            <person name="Wilkins M.J."/>
            <person name="Karaoz U."/>
            <person name="Brodie E.L."/>
            <person name="Williams K.H."/>
            <person name="Hubbard S.S."/>
            <person name="Banfield J.F."/>
        </authorList>
    </citation>
    <scope>NUCLEOTIDE SEQUENCE [LARGE SCALE GENOMIC DNA]</scope>
</reference>
<dbReference type="Proteomes" id="UP000177652">
    <property type="component" value="Unassembled WGS sequence"/>
</dbReference>
<dbReference type="EMBL" id="MFLK01000024">
    <property type="protein sequence ID" value="OGG65986.1"/>
    <property type="molecule type" value="Genomic_DNA"/>
</dbReference>
<evidence type="ECO:0000313" key="4">
    <source>
        <dbReference type="EMBL" id="OGG65986.1"/>
    </source>
</evidence>
<evidence type="ECO:0000256" key="2">
    <source>
        <dbReference type="ARBA" id="ARBA00022980"/>
    </source>
</evidence>
<dbReference type="Pfam" id="PF01632">
    <property type="entry name" value="Ribosomal_L35p"/>
    <property type="match status" value="1"/>
</dbReference>
<dbReference type="InterPro" id="IPR037229">
    <property type="entry name" value="Ribosomal_bL35_sf"/>
</dbReference>
<evidence type="ECO:0000256" key="1">
    <source>
        <dbReference type="ARBA" id="ARBA00006598"/>
    </source>
</evidence>
<keyword evidence="2" id="KW-0689">Ribosomal protein</keyword>
<comment type="similarity">
    <text evidence="1">Belongs to the bacterial ribosomal protein bL35 family.</text>
</comment>
<accession>A0A1F6DX59</accession>
<proteinExistence type="inferred from homology"/>
<dbReference type="AlphaFoldDB" id="A0A1F6DX59"/>